<dbReference type="RefSeq" id="WP_088420154.1">
    <property type="nucleotide sequence ID" value="NZ_RWGX02000012.1"/>
</dbReference>
<reference evidence="1" key="1">
    <citation type="submission" date="2018-12" db="EMBL/GenBank/DDBJ databases">
        <title>Draft genome sequence of Flaovobacterium columnare BGFS27 isolated from channel catfish in Alabama.</title>
        <authorList>
            <person name="Cai W."/>
            <person name="Arias C."/>
        </authorList>
    </citation>
    <scope>NUCLEOTIDE SEQUENCE [LARGE SCALE GENOMIC DNA]</scope>
    <source>
        <strain evidence="1">BGFS27</strain>
    </source>
</reference>
<organism evidence="1">
    <name type="scientific">Flavobacterium columnare</name>
    <dbReference type="NCBI Taxonomy" id="996"/>
    <lineage>
        <taxon>Bacteria</taxon>
        <taxon>Pseudomonadati</taxon>
        <taxon>Bacteroidota</taxon>
        <taxon>Flavobacteriia</taxon>
        <taxon>Flavobacteriales</taxon>
        <taxon>Flavobacteriaceae</taxon>
        <taxon>Flavobacterium</taxon>
    </lineage>
</organism>
<evidence type="ECO:0000313" key="1">
    <source>
        <dbReference type="EMBL" id="RVU88582.1"/>
    </source>
</evidence>
<dbReference type="EMBL" id="RWGX01000004">
    <property type="protein sequence ID" value="RVU88582.1"/>
    <property type="molecule type" value="Genomic_DNA"/>
</dbReference>
<accession>A0AA94F531</accession>
<protein>
    <recommendedName>
        <fullName evidence="2">Lipoprotein</fullName>
    </recommendedName>
</protein>
<comment type="caution">
    <text evidence="1">The sequence shown here is derived from an EMBL/GenBank/DDBJ whole genome shotgun (WGS) entry which is preliminary data.</text>
</comment>
<name>A0AA94F531_9FLAO</name>
<dbReference type="PROSITE" id="PS51257">
    <property type="entry name" value="PROKAR_LIPOPROTEIN"/>
    <property type="match status" value="1"/>
</dbReference>
<sequence>MKIQFVIIVLLSLLGCKGNSENEEKKQSSQIVDTLSFKRDIESNINRKDVNKKKKSDTIENKIDKRFLGKYGIGVETDGLNQGTAIINYEFEIFEEFVILRLETIHEPVICDGMYDFKMKGDVLQLFYADSDEPCTRDSPMFEIKSENNKLFVLGLGGEGTNKSWIEIYEIK</sequence>
<dbReference type="AlphaFoldDB" id="A0AA94F531"/>
<evidence type="ECO:0008006" key="2">
    <source>
        <dbReference type="Google" id="ProtNLM"/>
    </source>
</evidence>
<proteinExistence type="predicted"/>
<gene>
    <name evidence="1" type="ORF">EJB19_10540</name>
</gene>